<sequence length="174" mass="18590">MKISHPKIDEQVCNGNDAAGSPANGGNVNTYVDEPSAHNKTAQCSNLGSSGKNTQSFGKFVEGAKIGEKNWPTGRYYSGSSTTIATGATNSNAEAVAKDLVALNSDEKTIVAGLLAKTIEGGEVVVEIRTVSSTYSMVNLGHRYCGFIVTESLTMQSSEVTFEYSVKYRYVHYI</sequence>
<protein>
    <submittedName>
        <fullName evidence="2">p44-38 outer membrane protein, silent</fullName>
    </submittedName>
</protein>
<accession>A0A098EGN2</accession>
<reference evidence="2 3" key="1">
    <citation type="submission" date="2014-09" db="EMBL/GenBank/DDBJ databases">
        <authorList>
            <person name="Loux Valentin"/>
            <person name="Dugat Thibaut"/>
        </authorList>
    </citation>
    <scope>NUCLEOTIDE SEQUENCE [LARGE SCALE GENOMIC DNA]</scope>
    <source>
        <strain evidence="2 3">BOV-10_179</strain>
    </source>
</reference>
<dbReference type="EMBL" id="CCXQ01000129">
    <property type="protein sequence ID" value="CEG20950.1"/>
    <property type="molecule type" value="Genomic_DNA"/>
</dbReference>
<feature type="region of interest" description="Disordered" evidence="1">
    <location>
        <begin position="1"/>
        <end position="29"/>
    </location>
</feature>
<feature type="compositionally biased region" description="Basic and acidic residues" evidence="1">
    <location>
        <begin position="1"/>
        <end position="10"/>
    </location>
</feature>
<gene>
    <name evidence="2" type="primary">p44-38</name>
    <name evidence="2" type="ORF">ANAPHAGO_00338</name>
</gene>
<evidence type="ECO:0000313" key="2">
    <source>
        <dbReference type="EMBL" id="CEG20950.1"/>
    </source>
</evidence>
<evidence type="ECO:0000313" key="3">
    <source>
        <dbReference type="Proteomes" id="UP000055047"/>
    </source>
</evidence>
<dbReference type="Proteomes" id="UP000055047">
    <property type="component" value="Unassembled WGS sequence"/>
</dbReference>
<dbReference type="AlphaFoldDB" id="A0A098EGN2"/>
<evidence type="ECO:0000256" key="1">
    <source>
        <dbReference type="SAM" id="MobiDB-lite"/>
    </source>
</evidence>
<name>A0A098EGN2_ANAPH</name>
<organism evidence="2 3">
    <name type="scientific">Anaplasma phagocytophilum</name>
    <name type="common">Ehrlichia phagocytophila</name>
    <dbReference type="NCBI Taxonomy" id="948"/>
    <lineage>
        <taxon>Bacteria</taxon>
        <taxon>Pseudomonadati</taxon>
        <taxon>Pseudomonadota</taxon>
        <taxon>Alphaproteobacteria</taxon>
        <taxon>Rickettsiales</taxon>
        <taxon>Anaplasmataceae</taxon>
        <taxon>Anaplasma</taxon>
        <taxon>phagocytophilum group</taxon>
    </lineage>
</organism>
<proteinExistence type="predicted"/>